<protein>
    <recommendedName>
        <fullName evidence="4">ABC-2 type transport system permease protein</fullName>
    </recommendedName>
</protein>
<dbReference type="AlphaFoldDB" id="A0A8J3YBZ2"/>
<sequence>MTWLILVRAELLLLLRSPLAVVNAVLSPLLFGVGWLWLAESTGRGAGGDAAAIQLLLLLGFAPFAGATTALAARRSDLVLKRLRTCALPGAAVVAGLMAPFALLAVVQSAVLFGLTAAAGDAPPARWWPLVVAVAAGVPLAGALAFATAAGTPAPELAQLTTVPGFLALFGGGMWLLDAAGPTWPMRLAPGVPVAELARAAWSPAAPVWPALTAVAVLTAAAVGFADLVFRWEPRR</sequence>
<reference evidence="2" key="1">
    <citation type="submission" date="2021-01" db="EMBL/GenBank/DDBJ databases">
        <title>Whole genome shotgun sequence of Spirilliplanes yamanashiensis NBRC 15828.</title>
        <authorList>
            <person name="Komaki H."/>
            <person name="Tamura T."/>
        </authorList>
    </citation>
    <scope>NUCLEOTIDE SEQUENCE</scope>
    <source>
        <strain evidence="2">NBRC 15828</strain>
    </source>
</reference>
<feature type="transmembrane region" description="Helical" evidence="1">
    <location>
        <begin position="157"/>
        <end position="177"/>
    </location>
</feature>
<evidence type="ECO:0000256" key="1">
    <source>
        <dbReference type="SAM" id="Phobius"/>
    </source>
</evidence>
<evidence type="ECO:0000313" key="3">
    <source>
        <dbReference type="Proteomes" id="UP000652013"/>
    </source>
</evidence>
<dbReference type="EMBL" id="BOOY01000032">
    <property type="protein sequence ID" value="GIJ05284.1"/>
    <property type="molecule type" value="Genomic_DNA"/>
</dbReference>
<keyword evidence="1" id="KW-0812">Transmembrane</keyword>
<comment type="caution">
    <text evidence="2">The sequence shown here is derived from an EMBL/GenBank/DDBJ whole genome shotgun (WGS) entry which is preliminary data.</text>
</comment>
<keyword evidence="1" id="KW-1133">Transmembrane helix</keyword>
<feature type="transmembrane region" description="Helical" evidence="1">
    <location>
        <begin position="12"/>
        <end position="38"/>
    </location>
</feature>
<accession>A0A8J3YBZ2</accession>
<name>A0A8J3YBZ2_9ACTN</name>
<feature type="transmembrane region" description="Helical" evidence="1">
    <location>
        <begin position="50"/>
        <end position="73"/>
    </location>
</feature>
<proteinExistence type="predicted"/>
<evidence type="ECO:0000313" key="2">
    <source>
        <dbReference type="EMBL" id="GIJ05284.1"/>
    </source>
</evidence>
<evidence type="ECO:0008006" key="4">
    <source>
        <dbReference type="Google" id="ProtNLM"/>
    </source>
</evidence>
<organism evidence="2 3">
    <name type="scientific">Spirilliplanes yamanashiensis</name>
    <dbReference type="NCBI Taxonomy" id="42233"/>
    <lineage>
        <taxon>Bacteria</taxon>
        <taxon>Bacillati</taxon>
        <taxon>Actinomycetota</taxon>
        <taxon>Actinomycetes</taxon>
        <taxon>Micromonosporales</taxon>
        <taxon>Micromonosporaceae</taxon>
        <taxon>Spirilliplanes</taxon>
    </lineage>
</organism>
<feature type="transmembrane region" description="Helical" evidence="1">
    <location>
        <begin position="208"/>
        <end position="230"/>
    </location>
</feature>
<keyword evidence="1" id="KW-0472">Membrane</keyword>
<gene>
    <name evidence="2" type="ORF">Sya03_46360</name>
</gene>
<dbReference type="Proteomes" id="UP000652013">
    <property type="component" value="Unassembled WGS sequence"/>
</dbReference>
<dbReference type="RefSeq" id="WP_203940486.1">
    <property type="nucleotide sequence ID" value="NZ_BAAAGJ010000011.1"/>
</dbReference>
<keyword evidence="3" id="KW-1185">Reference proteome</keyword>
<feature type="transmembrane region" description="Helical" evidence="1">
    <location>
        <begin position="127"/>
        <end position="150"/>
    </location>
</feature>
<feature type="transmembrane region" description="Helical" evidence="1">
    <location>
        <begin position="85"/>
        <end position="107"/>
    </location>
</feature>